<feature type="region of interest" description="Disordered" evidence="6">
    <location>
        <begin position="306"/>
        <end position="363"/>
    </location>
</feature>
<dbReference type="InterPro" id="IPR000620">
    <property type="entry name" value="EamA_dom"/>
</dbReference>
<name>A0A9E7AL81_9ACTO</name>
<dbReference type="SUPFAM" id="SSF103481">
    <property type="entry name" value="Multidrug resistance efflux transporter EmrE"/>
    <property type="match status" value="2"/>
</dbReference>
<evidence type="ECO:0000313" key="9">
    <source>
        <dbReference type="EMBL" id="UQF79267.1"/>
    </source>
</evidence>
<proteinExistence type="inferred from homology"/>
<feature type="domain" description="EamA" evidence="8">
    <location>
        <begin position="162"/>
        <end position="293"/>
    </location>
</feature>
<feature type="transmembrane region" description="Helical" evidence="7">
    <location>
        <begin position="79"/>
        <end position="97"/>
    </location>
</feature>
<gene>
    <name evidence="9" type="ORF">M3I41_06655</name>
</gene>
<accession>A0A9E7AL81</accession>
<keyword evidence="4 7" id="KW-1133">Transmembrane helix</keyword>
<dbReference type="PANTHER" id="PTHR32322">
    <property type="entry name" value="INNER MEMBRANE TRANSPORTER"/>
    <property type="match status" value="1"/>
</dbReference>
<keyword evidence="3 7" id="KW-0812">Transmembrane</keyword>
<feature type="compositionally biased region" description="Low complexity" evidence="6">
    <location>
        <begin position="317"/>
        <end position="331"/>
    </location>
</feature>
<protein>
    <submittedName>
        <fullName evidence="9">DMT family transporter</fullName>
    </submittedName>
</protein>
<dbReference type="InterPro" id="IPR037185">
    <property type="entry name" value="EmrE-like"/>
</dbReference>
<dbReference type="Proteomes" id="UP000830236">
    <property type="component" value="Chromosome"/>
</dbReference>
<evidence type="ECO:0000256" key="2">
    <source>
        <dbReference type="ARBA" id="ARBA00007362"/>
    </source>
</evidence>
<dbReference type="KEGG" id="agh:M3I41_06655"/>
<evidence type="ECO:0000313" key="10">
    <source>
        <dbReference type="Proteomes" id="UP000830236"/>
    </source>
</evidence>
<dbReference type="InterPro" id="IPR050638">
    <property type="entry name" value="AA-Vitamin_Transporters"/>
</dbReference>
<dbReference type="GO" id="GO:0016020">
    <property type="term" value="C:membrane"/>
    <property type="evidence" value="ECO:0007669"/>
    <property type="project" value="UniProtKB-SubCell"/>
</dbReference>
<feature type="transmembrane region" description="Helical" evidence="7">
    <location>
        <begin position="253"/>
        <end position="274"/>
    </location>
</feature>
<organism evidence="9 10">
    <name type="scientific">Actinomyces graevenitzii</name>
    <dbReference type="NCBI Taxonomy" id="55565"/>
    <lineage>
        <taxon>Bacteria</taxon>
        <taxon>Bacillati</taxon>
        <taxon>Actinomycetota</taxon>
        <taxon>Actinomycetes</taxon>
        <taxon>Actinomycetales</taxon>
        <taxon>Actinomycetaceae</taxon>
        <taxon>Actinomyces</taxon>
    </lineage>
</organism>
<dbReference type="EMBL" id="CP097095">
    <property type="protein sequence ID" value="UQF79267.1"/>
    <property type="molecule type" value="Genomic_DNA"/>
</dbReference>
<reference evidence="9" key="1">
    <citation type="submission" date="2022-05" db="EMBL/GenBank/DDBJ databases">
        <title>Using nanopore sequencing to obtain complete genomes from saliva samples.</title>
        <authorList>
            <person name="Baker J.L."/>
        </authorList>
    </citation>
    <scope>NUCLEOTIDE SEQUENCE</scope>
    <source>
        <strain evidence="9">JCVI-JB-Ag32</strain>
    </source>
</reference>
<sequence length="363" mass="38253">MNKQFRGYAITTFAAICWGFSGVCGELLVKRYAVDPEWLTSIRMVLAGGLLIAFILGRDKGLSAKHRQLLHTRADWVSMLVYTVFGLIANLYTYLIAVKSSNAGTATVLQYLGPILIVIWVCIRSKRRPHLTEIFAVLLALVGTAVLATHGNIGELVITPAALYWGLACALALALYTLIPTKLIRKYSSDLVVCYGMLLGGTLMSLVTMVWQVHVQTSAGFYLYMVGMVVLGTVVAFVLFLQGVQDIGAVNASLIACLEPVAASLFSFALAGTYFSGEDIAGMALIMCAVLAVGFQDFMVARHNPHPRTNELSAQPADAESSAGSDGAESAGSGGAESAGSDGTSPVDTVSAASGAAKTPAVV</sequence>
<feature type="transmembrane region" description="Helical" evidence="7">
    <location>
        <begin position="219"/>
        <end position="241"/>
    </location>
</feature>
<evidence type="ECO:0000256" key="5">
    <source>
        <dbReference type="ARBA" id="ARBA00023136"/>
    </source>
</evidence>
<evidence type="ECO:0000256" key="3">
    <source>
        <dbReference type="ARBA" id="ARBA00022692"/>
    </source>
</evidence>
<feature type="domain" description="EamA" evidence="8">
    <location>
        <begin position="7"/>
        <end position="148"/>
    </location>
</feature>
<comment type="similarity">
    <text evidence="2">Belongs to the EamA transporter family.</text>
</comment>
<feature type="transmembrane region" description="Helical" evidence="7">
    <location>
        <begin position="191"/>
        <end position="213"/>
    </location>
</feature>
<feature type="transmembrane region" description="Helical" evidence="7">
    <location>
        <begin position="103"/>
        <end position="123"/>
    </location>
</feature>
<feature type="transmembrane region" description="Helical" evidence="7">
    <location>
        <begin position="130"/>
        <end position="150"/>
    </location>
</feature>
<comment type="subcellular location">
    <subcellularLocation>
        <location evidence="1">Membrane</location>
        <topology evidence="1">Multi-pass membrane protein</topology>
    </subcellularLocation>
</comment>
<feature type="transmembrane region" description="Helical" evidence="7">
    <location>
        <begin position="41"/>
        <end position="58"/>
    </location>
</feature>
<dbReference type="PANTHER" id="PTHR32322:SF2">
    <property type="entry name" value="EAMA DOMAIN-CONTAINING PROTEIN"/>
    <property type="match status" value="1"/>
</dbReference>
<feature type="transmembrane region" description="Helical" evidence="7">
    <location>
        <begin position="280"/>
        <end position="300"/>
    </location>
</feature>
<evidence type="ECO:0000256" key="6">
    <source>
        <dbReference type="SAM" id="MobiDB-lite"/>
    </source>
</evidence>
<evidence type="ECO:0000256" key="7">
    <source>
        <dbReference type="SAM" id="Phobius"/>
    </source>
</evidence>
<evidence type="ECO:0000256" key="1">
    <source>
        <dbReference type="ARBA" id="ARBA00004141"/>
    </source>
</evidence>
<dbReference type="AlphaFoldDB" id="A0A9E7AL81"/>
<keyword evidence="5 7" id="KW-0472">Membrane</keyword>
<evidence type="ECO:0000259" key="8">
    <source>
        <dbReference type="Pfam" id="PF00892"/>
    </source>
</evidence>
<evidence type="ECO:0000256" key="4">
    <source>
        <dbReference type="ARBA" id="ARBA00022989"/>
    </source>
</evidence>
<dbReference type="Pfam" id="PF00892">
    <property type="entry name" value="EamA"/>
    <property type="match status" value="2"/>
</dbReference>
<feature type="transmembrane region" description="Helical" evidence="7">
    <location>
        <begin position="162"/>
        <end position="179"/>
    </location>
</feature>